<dbReference type="Pfam" id="PF25597">
    <property type="entry name" value="SH3_retrovirus"/>
    <property type="match status" value="1"/>
</dbReference>
<gene>
    <name evidence="4" type="ORF">TSUD_214940</name>
</gene>
<evidence type="ECO:0000313" key="5">
    <source>
        <dbReference type="Proteomes" id="UP000242715"/>
    </source>
</evidence>
<dbReference type="PANTHER" id="PTHR42648:SF31">
    <property type="entry name" value="RNA-DIRECTED DNA POLYMERASE"/>
    <property type="match status" value="1"/>
</dbReference>
<dbReference type="SUPFAM" id="SSF53098">
    <property type="entry name" value="Ribonuclease H-like"/>
    <property type="match status" value="1"/>
</dbReference>
<feature type="region of interest" description="Disordered" evidence="2">
    <location>
        <begin position="851"/>
        <end position="872"/>
    </location>
</feature>
<organism evidence="4 5">
    <name type="scientific">Trifolium subterraneum</name>
    <name type="common">Subterranean clover</name>
    <dbReference type="NCBI Taxonomy" id="3900"/>
    <lineage>
        <taxon>Eukaryota</taxon>
        <taxon>Viridiplantae</taxon>
        <taxon>Streptophyta</taxon>
        <taxon>Embryophyta</taxon>
        <taxon>Tracheophyta</taxon>
        <taxon>Spermatophyta</taxon>
        <taxon>Magnoliopsida</taxon>
        <taxon>eudicotyledons</taxon>
        <taxon>Gunneridae</taxon>
        <taxon>Pentapetalae</taxon>
        <taxon>rosids</taxon>
        <taxon>fabids</taxon>
        <taxon>Fabales</taxon>
        <taxon>Fabaceae</taxon>
        <taxon>Papilionoideae</taxon>
        <taxon>50 kb inversion clade</taxon>
        <taxon>NPAAA clade</taxon>
        <taxon>Hologalegina</taxon>
        <taxon>IRL clade</taxon>
        <taxon>Trifolieae</taxon>
        <taxon>Trifolium</taxon>
    </lineage>
</organism>
<dbReference type="Gene3D" id="3.30.420.10">
    <property type="entry name" value="Ribonuclease H-like superfamily/Ribonuclease H"/>
    <property type="match status" value="1"/>
</dbReference>
<dbReference type="OrthoDB" id="1434891at2759"/>
<dbReference type="PANTHER" id="PTHR42648">
    <property type="entry name" value="TRANSPOSASE, PUTATIVE-RELATED"/>
    <property type="match status" value="1"/>
</dbReference>
<dbReference type="InterPro" id="IPR036397">
    <property type="entry name" value="RNaseH_sf"/>
</dbReference>
<accession>A0A2Z6MGN5</accession>
<dbReference type="GO" id="GO:0015074">
    <property type="term" value="P:DNA integration"/>
    <property type="evidence" value="ECO:0007669"/>
    <property type="project" value="InterPro"/>
</dbReference>
<dbReference type="AlphaFoldDB" id="A0A2Z6MGN5"/>
<dbReference type="Pfam" id="PF13976">
    <property type="entry name" value="gag_pre-integrs"/>
    <property type="match status" value="1"/>
</dbReference>
<dbReference type="GO" id="GO:0008233">
    <property type="term" value="F:peptidase activity"/>
    <property type="evidence" value="ECO:0007669"/>
    <property type="project" value="UniProtKB-KW"/>
</dbReference>
<dbReference type="InterPro" id="IPR001584">
    <property type="entry name" value="Integrase_cat-core"/>
</dbReference>
<dbReference type="InterPro" id="IPR039537">
    <property type="entry name" value="Retrotran_Ty1/copia-like"/>
</dbReference>
<dbReference type="EMBL" id="DF973444">
    <property type="protein sequence ID" value="GAU31058.1"/>
    <property type="molecule type" value="Genomic_DNA"/>
</dbReference>
<evidence type="ECO:0000256" key="1">
    <source>
        <dbReference type="ARBA" id="ARBA00022670"/>
    </source>
</evidence>
<dbReference type="InterPro" id="IPR057670">
    <property type="entry name" value="SH3_retrovirus"/>
</dbReference>
<reference evidence="5" key="1">
    <citation type="journal article" date="2017" name="Front. Plant Sci.">
        <title>Climate Clever Clovers: New Paradigm to Reduce the Environmental Footprint of Ruminants by Breeding Low Methanogenic Forages Utilizing Haplotype Variation.</title>
        <authorList>
            <person name="Kaur P."/>
            <person name="Appels R."/>
            <person name="Bayer P.E."/>
            <person name="Keeble-Gagnere G."/>
            <person name="Wang J."/>
            <person name="Hirakawa H."/>
            <person name="Shirasawa K."/>
            <person name="Vercoe P."/>
            <person name="Stefanova K."/>
            <person name="Durmic Z."/>
            <person name="Nichols P."/>
            <person name="Revell C."/>
            <person name="Isobe S.N."/>
            <person name="Edwards D."/>
            <person name="Erskine W."/>
        </authorList>
    </citation>
    <scope>NUCLEOTIDE SEQUENCE [LARGE SCALE GENOMIC DNA]</scope>
    <source>
        <strain evidence="5">cv. Daliak</strain>
    </source>
</reference>
<dbReference type="InterPro" id="IPR025724">
    <property type="entry name" value="GAG-pre-integrase_dom"/>
</dbReference>
<protein>
    <recommendedName>
        <fullName evidence="3">Integrase catalytic domain-containing protein</fullName>
    </recommendedName>
</protein>
<dbReference type="Pfam" id="PF22936">
    <property type="entry name" value="Pol_BBD"/>
    <property type="match status" value="1"/>
</dbReference>
<keyword evidence="1" id="KW-0645">Protease</keyword>
<sequence>MARTTNNSNQASGSASASDLALDPYYIHPSENPTTVCVSPQLEGENNYHGWAKRMQRVLATKNKFRFVDGSIPIPREDDLNFIAWERCNNLVHSWLINSMKPQVAESVVYIENAMDVWKDLKERYLQGDRVRVSTLYQEISNFKQGNARVSDYFTEMRAMWEELDQFRPIPQCTCPFMCVCVAMRSARSYRTEDKIIQFLMGLNEQFKNIRCQILLMEPLSTINKVLSMVLQEERQQSYGLTPQVDAKTESSDALANSVDRHGARRGYGRGRGNFSYQGGRGRGNNSNTAKVCSYCGKNGHTIDICYKKHGYPPNWGYTRGNNGGNSSVNNVEVDHDDEGGNSNVSLTKDQYNSLLALLERNNLDNPQHSTNFVKGESSQCYSAGVAGNTSTHCLSDWIIDTGATDHICNSMHWFMSYTAVIPPISVGLPNGNKILAHVIGKVKLNDDLILDKVLYLLDFNVNLLSVSRLVKGNNCVLSFENASFTIQEKDNMRKIGLAKQSDGLYFLKPCQVSQSISVHSIDTSSNNSGLLWHLRLGHLSFERIKCLNKRYSYIPALDHNPCDVCHMAKQKRLPFPVSNSNATSSFDLIQADIWGPFSIVSVHGFKYFLTIPDDHSRYIWVIMLKTKHEVPAYIQGFVNMVKTQFGKLVKAIRTNNGPEFMLQSFYHEKGILHQKRCVSTPQQNARVERRHQHILNISRALMFQSGLPKVYWSHAIQHAVFFINRTPTKLLADKSPFEILHGVEPDLTVLKPFGCLCYASTLPVNRHKLDARANKCVFLGFTQGMKGYVTLDLHSRKITVSRNVQFYELDFPYKTTSPSDSITENKCTISNQSLNSSTTVELSDNLSDVQLDSSPQSTLTPPRLSTRPKHPPSYLHDYVCNSTTASPYPINTYVNYSHLSSSHLAYAISLITDIEPNSYISASKDP</sequence>
<dbReference type="Pfam" id="PF03732">
    <property type="entry name" value="Retrotrans_gag"/>
    <property type="match status" value="1"/>
</dbReference>
<name>A0A2Z6MGN5_TRISU</name>
<dbReference type="Proteomes" id="UP000242715">
    <property type="component" value="Unassembled WGS sequence"/>
</dbReference>
<dbReference type="PROSITE" id="PS50994">
    <property type="entry name" value="INTEGRASE"/>
    <property type="match status" value="1"/>
</dbReference>
<feature type="compositionally biased region" description="Polar residues" evidence="2">
    <location>
        <begin position="851"/>
        <end position="861"/>
    </location>
</feature>
<proteinExistence type="predicted"/>
<dbReference type="InterPro" id="IPR012337">
    <property type="entry name" value="RNaseH-like_sf"/>
</dbReference>
<dbReference type="InterPro" id="IPR005162">
    <property type="entry name" value="Retrotrans_gag_dom"/>
</dbReference>
<dbReference type="GO" id="GO:0006508">
    <property type="term" value="P:proteolysis"/>
    <property type="evidence" value="ECO:0007669"/>
    <property type="project" value="UniProtKB-KW"/>
</dbReference>
<dbReference type="GO" id="GO:0003676">
    <property type="term" value="F:nucleic acid binding"/>
    <property type="evidence" value="ECO:0007669"/>
    <property type="project" value="InterPro"/>
</dbReference>
<evidence type="ECO:0000313" key="4">
    <source>
        <dbReference type="EMBL" id="GAU31058.1"/>
    </source>
</evidence>
<evidence type="ECO:0000256" key="2">
    <source>
        <dbReference type="SAM" id="MobiDB-lite"/>
    </source>
</evidence>
<dbReference type="Pfam" id="PF14244">
    <property type="entry name" value="Retrotran_gag_3"/>
    <property type="match status" value="1"/>
</dbReference>
<evidence type="ECO:0000259" key="3">
    <source>
        <dbReference type="PROSITE" id="PS50994"/>
    </source>
</evidence>
<keyword evidence="5" id="KW-1185">Reference proteome</keyword>
<feature type="domain" description="Integrase catalytic" evidence="3">
    <location>
        <begin position="573"/>
        <end position="745"/>
    </location>
</feature>
<dbReference type="InterPro" id="IPR054722">
    <property type="entry name" value="PolX-like_BBD"/>
</dbReference>
<keyword evidence="1" id="KW-0378">Hydrolase</keyword>
<dbReference type="InterPro" id="IPR029472">
    <property type="entry name" value="Copia-like_N"/>
</dbReference>